<feature type="binding site" evidence="9">
    <location>
        <position position="175"/>
    </location>
    <ligand>
        <name>Fe cation</name>
        <dbReference type="ChEBI" id="CHEBI:24875"/>
        <label>2</label>
    </ligand>
</feature>
<evidence type="ECO:0000313" key="11">
    <source>
        <dbReference type="EMBL" id="RFF30804.1"/>
    </source>
</evidence>
<evidence type="ECO:0000256" key="8">
    <source>
        <dbReference type="ARBA" id="ARBA00023136"/>
    </source>
</evidence>
<dbReference type="NCBIfam" id="NF033656">
    <property type="entry name" value="DMQ_monoox_COQ7"/>
    <property type="match status" value="1"/>
</dbReference>
<evidence type="ECO:0000256" key="2">
    <source>
        <dbReference type="ARBA" id="ARBA00022475"/>
    </source>
</evidence>
<comment type="subcellular location">
    <subcellularLocation>
        <location evidence="9">Cell membrane</location>
        <topology evidence="9">Peripheral membrane protein</topology>
    </subcellularLocation>
</comment>
<dbReference type="EMBL" id="QUZK01000031">
    <property type="protein sequence ID" value="RFF30804.1"/>
    <property type="molecule type" value="Genomic_DNA"/>
</dbReference>
<dbReference type="OrthoDB" id="5192789at2"/>
<feature type="binding site" evidence="9">
    <location>
        <position position="143"/>
    </location>
    <ligand>
        <name>Fe cation</name>
        <dbReference type="ChEBI" id="CHEBI:24875"/>
        <label>2</label>
    </ligand>
</feature>
<sequence>MRELTPLDHLFGQLDGGLRAAFGPPPSGTRPSPASTLDDAALDEDERRLTAGLMRINHTGEVCAQALYAGQAATARSDEVREKMAEAAHEEEDHLAWCAERLDELASRPSLLNPLWYAGSYSIGAAAGLAGDPWSLGFVEATERQVEAHLDEHLERLPPQDQRSRAIVAQMKEDEARHAQMALDNGATILPAPVQKLMAVTADIMKAVAYRI</sequence>
<proteinExistence type="inferred from homology"/>
<dbReference type="PANTHER" id="PTHR11237">
    <property type="entry name" value="COENZYME Q10 BIOSYNTHESIS PROTEIN 7"/>
    <property type="match status" value="1"/>
</dbReference>
<dbReference type="InterPro" id="IPR011566">
    <property type="entry name" value="Ubq_synth_Coq7"/>
</dbReference>
<dbReference type="Gene3D" id="1.20.1260.10">
    <property type="match status" value="1"/>
</dbReference>
<comment type="caution">
    <text evidence="11">The sequence shown here is derived from an EMBL/GenBank/DDBJ whole genome shotgun (WGS) entry which is preliminary data.</text>
</comment>
<comment type="catalytic activity">
    <reaction evidence="9">
        <text>a 5-methoxy-2-methyl-3-(all-trans-polyprenyl)benzene-1,4-diol + AH2 + O2 = a 3-demethylubiquinol + A + H2O</text>
        <dbReference type="Rhea" id="RHEA:50908"/>
        <dbReference type="Rhea" id="RHEA-COMP:10859"/>
        <dbReference type="Rhea" id="RHEA-COMP:10914"/>
        <dbReference type="ChEBI" id="CHEBI:13193"/>
        <dbReference type="ChEBI" id="CHEBI:15377"/>
        <dbReference type="ChEBI" id="CHEBI:15379"/>
        <dbReference type="ChEBI" id="CHEBI:17499"/>
        <dbReference type="ChEBI" id="CHEBI:84167"/>
        <dbReference type="ChEBI" id="CHEBI:84422"/>
        <dbReference type="EC" id="1.14.99.60"/>
    </reaction>
</comment>
<dbReference type="UniPathway" id="UPA00232"/>
<keyword evidence="8 9" id="KW-0472">Membrane</keyword>
<keyword evidence="6 9" id="KW-0408">Iron</keyword>
<evidence type="ECO:0000256" key="7">
    <source>
        <dbReference type="ARBA" id="ARBA00023033"/>
    </source>
</evidence>
<dbReference type="CDD" id="cd01042">
    <property type="entry name" value="DMQH"/>
    <property type="match status" value="1"/>
</dbReference>
<keyword evidence="7 9" id="KW-0503">Monooxygenase</keyword>
<comment type="similarity">
    <text evidence="9">Belongs to the COQ7 family.</text>
</comment>
<feature type="binding site" evidence="9">
    <location>
        <position position="61"/>
    </location>
    <ligand>
        <name>Fe cation</name>
        <dbReference type="ChEBI" id="CHEBI:24875"/>
        <label>1</label>
    </ligand>
</feature>
<keyword evidence="3 9" id="KW-0831">Ubiquinone biosynthesis</keyword>
<feature type="binding site" evidence="9">
    <location>
        <position position="91"/>
    </location>
    <ligand>
        <name>Fe cation</name>
        <dbReference type="ChEBI" id="CHEBI:24875"/>
        <label>1</label>
    </ligand>
</feature>
<evidence type="ECO:0000256" key="10">
    <source>
        <dbReference type="SAM" id="MobiDB-lite"/>
    </source>
</evidence>
<evidence type="ECO:0000256" key="5">
    <source>
        <dbReference type="ARBA" id="ARBA00023002"/>
    </source>
</evidence>
<keyword evidence="4 9" id="KW-0479">Metal-binding</keyword>
<feature type="binding site" evidence="9">
    <location>
        <position position="175"/>
    </location>
    <ligand>
        <name>Fe cation</name>
        <dbReference type="ChEBI" id="CHEBI:24875"/>
        <label>1</label>
    </ligand>
</feature>
<evidence type="ECO:0000256" key="4">
    <source>
        <dbReference type="ARBA" id="ARBA00022723"/>
    </source>
</evidence>
<comment type="function">
    <text evidence="9">Catalyzes the hydroxylation of 2-nonaprenyl-3-methyl-6-methoxy-1,4-benzoquinol during ubiquinone biosynthesis.</text>
</comment>
<protein>
    <recommendedName>
        <fullName evidence="9">3-demethoxyubiquinol 3-hydroxylase</fullName>
        <shortName evidence="9">DMQ hydroxylase</shortName>
        <ecNumber evidence="9">1.14.99.60</ecNumber>
    </recommendedName>
    <alternativeName>
        <fullName evidence="9">2-nonaprenyl-3-methyl-6-methoxy-1,4-benzoquinol hydroxylase</fullName>
    </alternativeName>
</protein>
<dbReference type="GO" id="GO:0006744">
    <property type="term" value="P:ubiquinone biosynthetic process"/>
    <property type="evidence" value="ECO:0007669"/>
    <property type="project" value="UniProtKB-UniRule"/>
</dbReference>
<dbReference type="InterPro" id="IPR047809">
    <property type="entry name" value="COQ7_proteobact"/>
</dbReference>
<keyword evidence="2 9" id="KW-1003">Cell membrane</keyword>
<organism evidence="11 12">
    <name type="scientific">Wenzhouxiangella sediminis</name>
    <dbReference type="NCBI Taxonomy" id="1792836"/>
    <lineage>
        <taxon>Bacteria</taxon>
        <taxon>Pseudomonadati</taxon>
        <taxon>Pseudomonadota</taxon>
        <taxon>Gammaproteobacteria</taxon>
        <taxon>Chromatiales</taxon>
        <taxon>Wenzhouxiangellaceae</taxon>
        <taxon>Wenzhouxiangella</taxon>
    </lineage>
</organism>
<feature type="binding site" evidence="9">
    <location>
        <position position="178"/>
    </location>
    <ligand>
        <name>Fe cation</name>
        <dbReference type="ChEBI" id="CHEBI:24875"/>
        <label>2</label>
    </ligand>
</feature>
<evidence type="ECO:0000256" key="6">
    <source>
        <dbReference type="ARBA" id="ARBA00023004"/>
    </source>
</evidence>
<comment type="pathway">
    <text evidence="1 9">Cofactor biosynthesis; ubiquinone biosynthesis.</text>
</comment>
<dbReference type="Pfam" id="PF03232">
    <property type="entry name" value="COQ7"/>
    <property type="match status" value="1"/>
</dbReference>
<evidence type="ECO:0000256" key="3">
    <source>
        <dbReference type="ARBA" id="ARBA00022688"/>
    </source>
</evidence>
<dbReference type="InterPro" id="IPR012347">
    <property type="entry name" value="Ferritin-like"/>
</dbReference>
<accession>A0A3E1K9T3</accession>
<dbReference type="GO" id="GO:0046872">
    <property type="term" value="F:metal ion binding"/>
    <property type="evidence" value="ECO:0007669"/>
    <property type="project" value="UniProtKB-KW"/>
</dbReference>
<evidence type="ECO:0000256" key="1">
    <source>
        <dbReference type="ARBA" id="ARBA00004749"/>
    </source>
</evidence>
<dbReference type="GO" id="GO:0005886">
    <property type="term" value="C:plasma membrane"/>
    <property type="evidence" value="ECO:0007669"/>
    <property type="project" value="UniProtKB-SubCell"/>
</dbReference>
<keyword evidence="12" id="KW-1185">Reference proteome</keyword>
<evidence type="ECO:0000256" key="9">
    <source>
        <dbReference type="HAMAP-Rule" id="MF_01658"/>
    </source>
</evidence>
<comment type="cofactor">
    <cofactor evidence="9">
        <name>Fe cation</name>
        <dbReference type="ChEBI" id="CHEBI:24875"/>
    </cofactor>
    <text evidence="9">Binds 2 iron ions per subunit.</text>
</comment>
<name>A0A3E1K9T3_9GAMM</name>
<feature type="binding site" evidence="9">
    <location>
        <position position="94"/>
    </location>
    <ligand>
        <name>Fe cation</name>
        <dbReference type="ChEBI" id="CHEBI:24875"/>
        <label>1</label>
    </ligand>
</feature>
<dbReference type="EC" id="1.14.99.60" evidence="9"/>
<feature type="region of interest" description="Disordered" evidence="10">
    <location>
        <begin position="16"/>
        <end position="37"/>
    </location>
</feature>
<dbReference type="RefSeq" id="WP_116650367.1">
    <property type="nucleotide sequence ID" value="NZ_QUZK01000031.1"/>
</dbReference>
<dbReference type="Proteomes" id="UP000260351">
    <property type="component" value="Unassembled WGS sequence"/>
</dbReference>
<gene>
    <name evidence="9 11" type="primary">coq7</name>
    <name evidence="11" type="ORF">DZC52_06740</name>
</gene>
<keyword evidence="5 9" id="KW-0560">Oxidoreductase</keyword>
<dbReference type="HAMAP" id="MF_01658">
    <property type="entry name" value="COQ7"/>
    <property type="match status" value="1"/>
</dbReference>
<dbReference type="GO" id="GO:0008682">
    <property type="term" value="F:3-demethoxyubiquinol 3-hydroxylase activity"/>
    <property type="evidence" value="ECO:0007669"/>
    <property type="project" value="UniProtKB-EC"/>
</dbReference>
<feature type="binding site" evidence="9">
    <location>
        <position position="91"/>
    </location>
    <ligand>
        <name>Fe cation</name>
        <dbReference type="ChEBI" id="CHEBI:24875"/>
        <label>2</label>
    </ligand>
</feature>
<dbReference type="PANTHER" id="PTHR11237:SF4">
    <property type="entry name" value="5-DEMETHOXYUBIQUINONE HYDROXYLASE, MITOCHONDRIAL"/>
    <property type="match status" value="1"/>
</dbReference>
<dbReference type="SUPFAM" id="SSF47240">
    <property type="entry name" value="Ferritin-like"/>
    <property type="match status" value="1"/>
</dbReference>
<evidence type="ECO:0000313" key="12">
    <source>
        <dbReference type="Proteomes" id="UP000260351"/>
    </source>
</evidence>
<dbReference type="InterPro" id="IPR009078">
    <property type="entry name" value="Ferritin-like_SF"/>
</dbReference>
<reference evidence="11 12" key="1">
    <citation type="submission" date="2018-08" db="EMBL/GenBank/DDBJ databases">
        <title>Wenzhouxiangella salilacus sp. nov., a novel bacterium isolated from a saline lake in Xinjiang Province, China.</title>
        <authorList>
            <person name="Han S."/>
        </authorList>
    </citation>
    <scope>NUCLEOTIDE SEQUENCE [LARGE SCALE GENOMIC DNA]</scope>
    <source>
        <strain evidence="11 12">XDB06</strain>
    </source>
</reference>
<dbReference type="AlphaFoldDB" id="A0A3E1K9T3"/>